<name>A0A101IGQ5_9EURY</name>
<dbReference type="InterPro" id="IPR028098">
    <property type="entry name" value="Glyco_trans_4-like_N"/>
</dbReference>
<accession>A0A101IGQ5</accession>
<dbReference type="PANTHER" id="PTHR45947">
    <property type="entry name" value="SULFOQUINOVOSYL TRANSFERASE SQD2"/>
    <property type="match status" value="1"/>
</dbReference>
<evidence type="ECO:0000313" key="3">
    <source>
        <dbReference type="EMBL" id="KUK94848.1"/>
    </source>
</evidence>
<keyword evidence="3" id="KW-0808">Transferase</keyword>
<dbReference type="Pfam" id="PF00534">
    <property type="entry name" value="Glycos_transf_1"/>
    <property type="match status" value="1"/>
</dbReference>
<dbReference type="PANTHER" id="PTHR45947:SF3">
    <property type="entry name" value="SULFOQUINOVOSYL TRANSFERASE SQD2"/>
    <property type="match status" value="1"/>
</dbReference>
<proteinExistence type="predicted"/>
<dbReference type="InterPro" id="IPR050194">
    <property type="entry name" value="Glycosyltransferase_grp1"/>
</dbReference>
<dbReference type="GO" id="GO:0016758">
    <property type="term" value="F:hexosyltransferase activity"/>
    <property type="evidence" value="ECO:0007669"/>
    <property type="project" value="TreeGrafter"/>
</dbReference>
<gene>
    <name evidence="3" type="ORF">XE07_2033</name>
</gene>
<dbReference type="Pfam" id="PF13439">
    <property type="entry name" value="Glyco_transf_4"/>
    <property type="match status" value="1"/>
</dbReference>
<dbReference type="CDD" id="cd03801">
    <property type="entry name" value="GT4_PimA-like"/>
    <property type="match status" value="1"/>
</dbReference>
<evidence type="ECO:0000259" key="1">
    <source>
        <dbReference type="Pfam" id="PF00534"/>
    </source>
</evidence>
<reference evidence="4" key="1">
    <citation type="journal article" date="2015" name="MBio">
        <title>Genome-Resolved Metagenomic Analysis Reveals Roles for Candidate Phyla and Other Microbial Community Members in Biogeochemical Transformations in Oil Reservoirs.</title>
        <authorList>
            <person name="Hu P."/>
            <person name="Tom L."/>
            <person name="Singh A."/>
            <person name="Thomas B.C."/>
            <person name="Baker B.J."/>
            <person name="Piceno Y.M."/>
            <person name="Andersen G.L."/>
            <person name="Banfield J.F."/>
        </authorList>
    </citation>
    <scope>NUCLEOTIDE SEQUENCE [LARGE SCALE GENOMIC DNA]</scope>
</reference>
<organism evidence="3 4">
    <name type="scientific">Methanothrix harundinacea</name>
    <dbReference type="NCBI Taxonomy" id="301375"/>
    <lineage>
        <taxon>Archaea</taxon>
        <taxon>Methanobacteriati</taxon>
        <taxon>Methanobacteriota</taxon>
        <taxon>Stenosarchaea group</taxon>
        <taxon>Methanomicrobia</taxon>
        <taxon>Methanotrichales</taxon>
        <taxon>Methanotrichaceae</taxon>
        <taxon>Methanothrix</taxon>
    </lineage>
</organism>
<evidence type="ECO:0000259" key="2">
    <source>
        <dbReference type="Pfam" id="PF13439"/>
    </source>
</evidence>
<protein>
    <submittedName>
        <fullName evidence="3">Group 1 glycosyl transferase</fullName>
    </submittedName>
</protein>
<dbReference type="InterPro" id="IPR001296">
    <property type="entry name" value="Glyco_trans_1"/>
</dbReference>
<dbReference type="SUPFAM" id="SSF53756">
    <property type="entry name" value="UDP-Glycosyltransferase/glycogen phosphorylase"/>
    <property type="match status" value="1"/>
</dbReference>
<evidence type="ECO:0000313" key="4">
    <source>
        <dbReference type="Proteomes" id="UP000053961"/>
    </source>
</evidence>
<comment type="caution">
    <text evidence="3">The sequence shown here is derived from an EMBL/GenBank/DDBJ whole genome shotgun (WGS) entry which is preliminary data.</text>
</comment>
<dbReference type="Proteomes" id="UP000053961">
    <property type="component" value="Unassembled WGS sequence"/>
</dbReference>
<dbReference type="AlphaFoldDB" id="A0A101IGQ5"/>
<dbReference type="PATRIC" id="fig|301375.6.peg.2008"/>
<feature type="domain" description="Glycosyl transferase family 1" evidence="1">
    <location>
        <begin position="195"/>
        <end position="349"/>
    </location>
</feature>
<sequence length="375" mass="42376">MKIAYVHDVIYPHVKGGAEKRVWEISRRLADRGHEVHIFGMKYWEGEDVVEREGVHLHGACAPQDLYVDGKRSIKAAVHFSWRLLWSLRGDFDLIDAQQFPYLPCFSAKFHSKLRRVPLAITWLEVWGDYWSEYLGSRAVLGRWVEKGTLHLPERIIPISESVRYDLISMGVDADKMEVVSGGVDLEKIYNIRPEEKIYDIIYVGRLSEHKRVDLLLNALKMASVDRPDIRCAIIGDGPERENLGKLAKELKIEENVDFMGFLEREEEVIAGMKSSKIFVLPSTREGFGLSVLEANACGLPAVVAKAQKNAAASLVKDGINGAICDLSARSMALKIETLLTDESYKKMSDSSIEFAQAYDWGEIAKRAESVYEKL</sequence>
<dbReference type="EMBL" id="LGHB01000042">
    <property type="protein sequence ID" value="KUK94848.1"/>
    <property type="molecule type" value="Genomic_DNA"/>
</dbReference>
<feature type="domain" description="Glycosyltransferase subfamily 4-like N-terminal" evidence="2">
    <location>
        <begin position="16"/>
        <end position="188"/>
    </location>
</feature>
<dbReference type="Gene3D" id="3.40.50.2000">
    <property type="entry name" value="Glycogen Phosphorylase B"/>
    <property type="match status" value="2"/>
</dbReference>